<feature type="chain" id="PRO_5002973334" description="SH3b domain-containing protein" evidence="1">
    <location>
        <begin position="23"/>
        <end position="150"/>
    </location>
</feature>
<dbReference type="OrthoDB" id="5297720at2"/>
<dbReference type="InterPro" id="IPR003646">
    <property type="entry name" value="SH3-like_bac-type"/>
</dbReference>
<keyword evidence="1" id="KW-0732">Signal</keyword>
<keyword evidence="4" id="KW-1185">Reference proteome</keyword>
<evidence type="ECO:0000313" key="4">
    <source>
        <dbReference type="Proteomes" id="UP000002742"/>
    </source>
</evidence>
<dbReference type="STRING" id="583345.Mmol_0568"/>
<dbReference type="Proteomes" id="UP000002742">
    <property type="component" value="Chromosome"/>
</dbReference>
<feature type="domain" description="SH3b" evidence="2">
    <location>
        <begin position="83"/>
        <end position="150"/>
    </location>
</feature>
<evidence type="ECO:0000313" key="3">
    <source>
        <dbReference type="EMBL" id="ACT47478.1"/>
    </source>
</evidence>
<dbReference type="EMBL" id="CP001672">
    <property type="protein sequence ID" value="ACT47478.1"/>
    <property type="molecule type" value="Genomic_DNA"/>
</dbReference>
<organism evidence="3 4">
    <name type="scientific">Methylotenera mobilis (strain JLW8 / ATCC BAA-1282 / DSM 17540)</name>
    <dbReference type="NCBI Taxonomy" id="583345"/>
    <lineage>
        <taxon>Bacteria</taxon>
        <taxon>Pseudomonadati</taxon>
        <taxon>Pseudomonadota</taxon>
        <taxon>Betaproteobacteria</taxon>
        <taxon>Nitrosomonadales</taxon>
        <taxon>Methylophilaceae</taxon>
        <taxon>Methylotenera</taxon>
    </lineage>
</organism>
<dbReference type="PROSITE" id="PS51781">
    <property type="entry name" value="SH3B"/>
    <property type="match status" value="1"/>
</dbReference>
<dbReference type="KEGG" id="mmb:Mmol_0568"/>
<dbReference type="RefSeq" id="WP_015831515.1">
    <property type="nucleotide sequence ID" value="NC_012968.1"/>
</dbReference>
<dbReference type="Pfam" id="PF06347">
    <property type="entry name" value="SH3_4"/>
    <property type="match status" value="2"/>
</dbReference>
<dbReference type="InterPro" id="IPR010466">
    <property type="entry name" value="DUF1058"/>
</dbReference>
<reference evidence="3 4" key="2">
    <citation type="journal article" date="2011" name="J. Bacteriol.">
        <title>Genomes of three methylotrophs from a single niche uncover genetic and metabolic divergence of Methylophilaceae.</title>
        <authorList>
            <person name="Lapidus A."/>
            <person name="Clum A."/>
            <person name="Labutti K."/>
            <person name="Kaluzhnaya M.G."/>
            <person name="Lim S."/>
            <person name="Beck D.A."/>
            <person name="Glavina Del Rio T."/>
            <person name="Nolan M."/>
            <person name="Mavromatis K."/>
            <person name="Huntemann M."/>
            <person name="Lucas S."/>
            <person name="Lidstrom M.E."/>
            <person name="Ivanova N."/>
            <person name="Chistoserdova L."/>
        </authorList>
    </citation>
    <scope>NUCLEOTIDE SEQUENCE [LARGE SCALE GENOMIC DNA]</scope>
    <source>
        <strain evidence="4">JLW8 / ATCC BAA-1282 / DSM 17540</strain>
    </source>
</reference>
<sequence length="150" mass="16788">MFQFPKIALIFMLMWVPLTASALDFRSVAVPKAILYDAPSTSSKKVLLLSQSYPVEVVVNLGEWLKVRDAQGSMNWVEAKQLSTKRSVMVTKNLTEMRVRPDVAADLVATLEKDVVLELMEAKANNGWLKVKHRDGITGYVLVSSTWGFD</sequence>
<gene>
    <name evidence="3" type="ordered locus">Mmol_0568</name>
</gene>
<feature type="signal peptide" evidence="1">
    <location>
        <begin position="1"/>
        <end position="22"/>
    </location>
</feature>
<reference evidence="4" key="1">
    <citation type="submission" date="2009-07" db="EMBL/GenBank/DDBJ databases">
        <title>Complete sequence of Methylotenera mobilis JLW8.</title>
        <authorList>
            <consortium name="US DOE Joint Genome Institute"/>
            <person name="Lucas S."/>
            <person name="Copeland A."/>
            <person name="Lapidus A."/>
            <person name="Glavina del Rio T."/>
            <person name="Tice H."/>
            <person name="Bruce D."/>
            <person name="Goodwin L."/>
            <person name="Pitluck S."/>
            <person name="LaButti K.M."/>
            <person name="Clum A."/>
            <person name="Larimer F."/>
            <person name="Land M."/>
            <person name="Hauser L."/>
            <person name="Kyrpides N."/>
            <person name="Mikhailova N."/>
            <person name="Kayluzhnaya M."/>
            <person name="Chistoserdova L."/>
        </authorList>
    </citation>
    <scope>NUCLEOTIDE SEQUENCE [LARGE SCALE GENOMIC DNA]</scope>
    <source>
        <strain evidence="4">JLW8 / ATCC BAA-1282 / DSM 17540</strain>
    </source>
</reference>
<evidence type="ECO:0000256" key="1">
    <source>
        <dbReference type="SAM" id="SignalP"/>
    </source>
</evidence>
<protein>
    <recommendedName>
        <fullName evidence="2">SH3b domain-containing protein</fullName>
    </recommendedName>
</protein>
<dbReference type="AlphaFoldDB" id="C6WU79"/>
<dbReference type="HOGENOM" id="CLU_086360_3_0_4"/>
<dbReference type="Gene3D" id="2.30.30.40">
    <property type="entry name" value="SH3 Domains"/>
    <property type="match status" value="2"/>
</dbReference>
<accession>C6WU79</accession>
<name>C6WU79_METML</name>
<evidence type="ECO:0000259" key="2">
    <source>
        <dbReference type="PROSITE" id="PS51781"/>
    </source>
</evidence>
<dbReference type="eggNOG" id="COG3807">
    <property type="taxonomic scope" value="Bacteria"/>
</dbReference>
<proteinExistence type="predicted"/>